<sequence length="117" mass="14086">MFLLVDMFLFLHLKNKNKSKQLKDQLRNLPRLDTLVFINLNHTLSNLKYFEKNKTFFSSIISSKNTQKRIRAISKNFRIISIRERERIKRNNYYYHNCRAFVTETGKIAKQIVVPFS</sequence>
<name>A0A3M7SYM7_BRAPC</name>
<protein>
    <submittedName>
        <fullName evidence="1">Uncharacterized protein</fullName>
    </submittedName>
</protein>
<dbReference type="Proteomes" id="UP000276133">
    <property type="component" value="Unassembled WGS sequence"/>
</dbReference>
<keyword evidence="2" id="KW-1185">Reference proteome</keyword>
<organism evidence="1 2">
    <name type="scientific">Brachionus plicatilis</name>
    <name type="common">Marine rotifer</name>
    <name type="synonym">Brachionus muelleri</name>
    <dbReference type="NCBI Taxonomy" id="10195"/>
    <lineage>
        <taxon>Eukaryota</taxon>
        <taxon>Metazoa</taxon>
        <taxon>Spiralia</taxon>
        <taxon>Gnathifera</taxon>
        <taxon>Rotifera</taxon>
        <taxon>Eurotatoria</taxon>
        <taxon>Monogononta</taxon>
        <taxon>Pseudotrocha</taxon>
        <taxon>Ploima</taxon>
        <taxon>Brachionidae</taxon>
        <taxon>Brachionus</taxon>
    </lineage>
</organism>
<dbReference type="AlphaFoldDB" id="A0A3M7SYM7"/>
<accession>A0A3M7SYM7</accession>
<gene>
    <name evidence="1" type="ORF">BpHYR1_006776</name>
</gene>
<dbReference type="EMBL" id="REGN01000587">
    <property type="protein sequence ID" value="RNA40827.1"/>
    <property type="molecule type" value="Genomic_DNA"/>
</dbReference>
<evidence type="ECO:0000313" key="2">
    <source>
        <dbReference type="Proteomes" id="UP000276133"/>
    </source>
</evidence>
<proteinExistence type="predicted"/>
<reference evidence="1 2" key="1">
    <citation type="journal article" date="2018" name="Sci. Rep.">
        <title>Genomic signatures of local adaptation to the degree of environmental predictability in rotifers.</title>
        <authorList>
            <person name="Franch-Gras L."/>
            <person name="Hahn C."/>
            <person name="Garcia-Roger E.M."/>
            <person name="Carmona M.J."/>
            <person name="Serra M."/>
            <person name="Gomez A."/>
        </authorList>
    </citation>
    <scope>NUCLEOTIDE SEQUENCE [LARGE SCALE GENOMIC DNA]</scope>
    <source>
        <strain evidence="1">HYR1</strain>
    </source>
</reference>
<comment type="caution">
    <text evidence="1">The sequence shown here is derived from an EMBL/GenBank/DDBJ whole genome shotgun (WGS) entry which is preliminary data.</text>
</comment>
<evidence type="ECO:0000313" key="1">
    <source>
        <dbReference type="EMBL" id="RNA40827.1"/>
    </source>
</evidence>